<reference evidence="2 3" key="1">
    <citation type="submission" date="2022-02" db="EMBL/GenBank/DDBJ databases">
        <authorList>
            <person name="Min J."/>
        </authorList>
    </citation>
    <scope>NUCLEOTIDE SEQUENCE [LARGE SCALE GENOMIC DNA]</scope>
    <source>
        <strain evidence="2 3">GR10-1</strain>
    </source>
</reference>
<keyword evidence="1" id="KW-0472">Membrane</keyword>
<dbReference type="EMBL" id="JAKWBL010000001">
    <property type="protein sequence ID" value="MCH5596856.1"/>
    <property type="molecule type" value="Genomic_DNA"/>
</dbReference>
<dbReference type="RefSeq" id="WP_240826269.1">
    <property type="nucleotide sequence ID" value="NZ_JAKWBL010000001.1"/>
</dbReference>
<organism evidence="2 3">
    <name type="scientific">Niabella ginsengisoli</name>
    <dbReference type="NCBI Taxonomy" id="522298"/>
    <lineage>
        <taxon>Bacteria</taxon>
        <taxon>Pseudomonadati</taxon>
        <taxon>Bacteroidota</taxon>
        <taxon>Chitinophagia</taxon>
        <taxon>Chitinophagales</taxon>
        <taxon>Chitinophagaceae</taxon>
        <taxon>Niabella</taxon>
    </lineage>
</organism>
<dbReference type="Proteomes" id="UP001202248">
    <property type="component" value="Unassembled WGS sequence"/>
</dbReference>
<accession>A0ABS9SEV9</accession>
<gene>
    <name evidence="2" type="ORF">MKP09_02415</name>
</gene>
<feature type="transmembrane region" description="Helical" evidence="1">
    <location>
        <begin position="30"/>
        <end position="51"/>
    </location>
</feature>
<comment type="caution">
    <text evidence="2">The sequence shown here is derived from an EMBL/GenBank/DDBJ whole genome shotgun (WGS) entry which is preliminary data.</text>
</comment>
<keyword evidence="1" id="KW-0812">Transmembrane</keyword>
<evidence type="ECO:0000313" key="3">
    <source>
        <dbReference type="Proteomes" id="UP001202248"/>
    </source>
</evidence>
<name>A0ABS9SEV9_9BACT</name>
<protein>
    <submittedName>
        <fullName evidence="2">Uncharacterized protein</fullName>
    </submittedName>
</protein>
<feature type="transmembrane region" description="Helical" evidence="1">
    <location>
        <begin position="5"/>
        <end position="24"/>
    </location>
</feature>
<evidence type="ECO:0000313" key="2">
    <source>
        <dbReference type="EMBL" id="MCH5596856.1"/>
    </source>
</evidence>
<keyword evidence="3" id="KW-1185">Reference proteome</keyword>
<proteinExistence type="predicted"/>
<keyword evidence="1" id="KW-1133">Transmembrane helix</keyword>
<evidence type="ECO:0000256" key="1">
    <source>
        <dbReference type="SAM" id="Phobius"/>
    </source>
</evidence>
<sequence>MSHSTVTLVCVSANVLMIGGVYFARSLGNTVLLIIAFALSFSIIGILYATLPKRRLVIQRQIITNLQNRKANSKVIDLNTKQHIPAEKIQG</sequence>